<protein>
    <submittedName>
        <fullName evidence="1">Uncharacterized protein</fullName>
    </submittedName>
</protein>
<accession>A0A147BJD6</accession>
<dbReference type="AlphaFoldDB" id="A0A147BJD6"/>
<proteinExistence type="predicted"/>
<feature type="non-terminal residue" evidence="1">
    <location>
        <position position="1"/>
    </location>
</feature>
<reference evidence="1" key="1">
    <citation type="journal article" date="2018" name="PLoS Negl. Trop. Dis.">
        <title>Sialome diversity of ticks revealed by RNAseq of single tick salivary glands.</title>
        <authorList>
            <person name="Perner J."/>
            <person name="Kropackova S."/>
            <person name="Kopacek P."/>
            <person name="Ribeiro J.M."/>
        </authorList>
    </citation>
    <scope>NUCLEOTIDE SEQUENCE</scope>
    <source>
        <strain evidence="1">Siblings of single egg batch collected in Ceske Budejovice</strain>
        <tissue evidence="1">Salivary glands</tissue>
    </source>
</reference>
<name>A0A147BJD6_IXORI</name>
<dbReference type="EMBL" id="GEGO01004501">
    <property type="protein sequence ID" value="JAR90903.1"/>
    <property type="molecule type" value="Transcribed_RNA"/>
</dbReference>
<organism evidence="1">
    <name type="scientific">Ixodes ricinus</name>
    <name type="common">Common tick</name>
    <name type="synonym">Acarus ricinus</name>
    <dbReference type="NCBI Taxonomy" id="34613"/>
    <lineage>
        <taxon>Eukaryota</taxon>
        <taxon>Metazoa</taxon>
        <taxon>Ecdysozoa</taxon>
        <taxon>Arthropoda</taxon>
        <taxon>Chelicerata</taxon>
        <taxon>Arachnida</taxon>
        <taxon>Acari</taxon>
        <taxon>Parasitiformes</taxon>
        <taxon>Ixodida</taxon>
        <taxon>Ixodoidea</taxon>
        <taxon>Ixodidae</taxon>
        <taxon>Ixodinae</taxon>
        <taxon>Ixodes</taxon>
    </lineage>
</organism>
<evidence type="ECO:0000313" key="1">
    <source>
        <dbReference type="EMBL" id="JAR90903.1"/>
    </source>
</evidence>
<sequence length="121" mass="13210">VPGQSCCVSRACCIVRGRCNVCVFVNDSQNTHITFQLPCLLRQSLIMDDIGESKRCLVQGEDVLNCDHVIECSVAPEPTANSACIVAYVLQFSALHIPGSKACFEQCSMHQMCTISQQTIV</sequence>